<dbReference type="InterPro" id="IPR027417">
    <property type="entry name" value="P-loop_NTPase"/>
</dbReference>
<evidence type="ECO:0000256" key="1">
    <source>
        <dbReference type="ARBA" id="ARBA00006611"/>
    </source>
</evidence>
<reference evidence="4 5" key="1">
    <citation type="submission" date="2023-03" db="EMBL/GenBank/DDBJ databases">
        <title>Genome sequence of Microbacterium sp. KACC 23027.</title>
        <authorList>
            <person name="Kim S."/>
            <person name="Heo J."/>
            <person name="Kwon S.-W."/>
        </authorList>
    </citation>
    <scope>NUCLEOTIDE SEQUENCE [LARGE SCALE GENOMIC DNA]</scope>
    <source>
        <strain evidence="4 5">KACC 23027</strain>
    </source>
</reference>
<feature type="compositionally biased region" description="Low complexity" evidence="2">
    <location>
        <begin position="50"/>
        <end position="65"/>
    </location>
</feature>
<evidence type="ECO:0000313" key="5">
    <source>
        <dbReference type="Proteomes" id="UP001214553"/>
    </source>
</evidence>
<accession>A0ABY8C333</accession>
<dbReference type="Gene3D" id="3.40.50.300">
    <property type="entry name" value="P-loop containing nucleotide triphosphate hydrolases"/>
    <property type="match status" value="1"/>
</dbReference>
<dbReference type="PANTHER" id="PTHR30486">
    <property type="entry name" value="TWITCHING MOTILITY PROTEIN PILT"/>
    <property type="match status" value="1"/>
</dbReference>
<keyword evidence="5" id="KW-1185">Reference proteome</keyword>
<dbReference type="CDD" id="cd01131">
    <property type="entry name" value="PilT"/>
    <property type="match status" value="1"/>
</dbReference>
<dbReference type="InterPro" id="IPR006321">
    <property type="entry name" value="PilT/PilU"/>
</dbReference>
<dbReference type="EMBL" id="CP119108">
    <property type="protein sequence ID" value="WEG10127.1"/>
    <property type="molecule type" value="Genomic_DNA"/>
</dbReference>
<evidence type="ECO:0000256" key="2">
    <source>
        <dbReference type="SAM" id="MobiDB-lite"/>
    </source>
</evidence>
<dbReference type="InterPro" id="IPR050921">
    <property type="entry name" value="T4SS_GSP_E_ATPase"/>
</dbReference>
<dbReference type="Gene3D" id="3.30.450.90">
    <property type="match status" value="1"/>
</dbReference>
<dbReference type="Pfam" id="PF00437">
    <property type="entry name" value="T2SSE"/>
    <property type="match status" value="1"/>
</dbReference>
<feature type="domain" description="Bacterial type II secretion system protein E" evidence="3">
    <location>
        <begin position="298"/>
        <end position="312"/>
    </location>
</feature>
<dbReference type="SMART" id="SM00382">
    <property type="entry name" value="AAA"/>
    <property type="match status" value="1"/>
</dbReference>
<gene>
    <name evidence="4" type="ORF">PU630_06130</name>
</gene>
<protein>
    <submittedName>
        <fullName evidence="4">Type IV pilus twitching motility protein PilT</fullName>
    </submittedName>
</protein>
<name>A0ABY8C333_9MICO</name>
<dbReference type="Proteomes" id="UP001214553">
    <property type="component" value="Chromosome"/>
</dbReference>
<evidence type="ECO:0000259" key="3">
    <source>
        <dbReference type="PROSITE" id="PS00662"/>
    </source>
</evidence>
<comment type="similarity">
    <text evidence="1">Belongs to the GSP E family.</text>
</comment>
<proteinExistence type="inferred from homology"/>
<dbReference type="InterPro" id="IPR003593">
    <property type="entry name" value="AAA+_ATPase"/>
</dbReference>
<dbReference type="NCBIfam" id="TIGR01420">
    <property type="entry name" value="pilT_fam"/>
    <property type="match status" value="1"/>
</dbReference>
<dbReference type="InterPro" id="IPR001482">
    <property type="entry name" value="T2SS/T4SS_dom"/>
</dbReference>
<feature type="region of interest" description="Disordered" evidence="2">
    <location>
        <begin position="1"/>
        <end position="90"/>
    </location>
</feature>
<dbReference type="PANTHER" id="PTHR30486:SF6">
    <property type="entry name" value="TYPE IV PILUS RETRACTATION ATPASE PILT"/>
    <property type="match status" value="1"/>
</dbReference>
<dbReference type="RefSeq" id="WP_275279449.1">
    <property type="nucleotide sequence ID" value="NZ_CP119108.1"/>
</dbReference>
<sequence length="483" mass="51407">MTAEDGYAPTRSGSRFDELLHGHEDDTELRSLLNGLPGVTLPSSPPPGASPSTGVPTGPTAVGATQPAGASQRRARREPAQPTTPAARSGEIPALLRAQNPEVDPEFIASIKAVLDLGASDLHLVAESTPVVRIDGHLQSVAGTTIWSRDRIRRVIKGFVPADQLQIFERELELDLAYAVGDIARFRVNIFQDQRGMGAALRIIPTEIKSVAQLGLPPELVDLANLPRGLVLVCGPTGSGKSTTLAAIIDKANASRASHIITVEDPIEFLHHHKRGIINQREVGADTHGFADALKHALRQDPDVILVGEMRDLETISTALTAAETGHLVFATLHTQDAGQTIDRVIDVYPSHQQAQVRTQLAATLKAVVVQTLIRRSSGKGRAVATEVMFSTPAIQAMIRAGKTHQLRTALQSGNAIGMHTLDQDLARLVLAGEIEYAKAAELAQDVTEFDQLVRNRGLAGDAVDAVVPEGMRQVAGGMSGGL</sequence>
<evidence type="ECO:0000313" key="4">
    <source>
        <dbReference type="EMBL" id="WEG10127.1"/>
    </source>
</evidence>
<feature type="compositionally biased region" description="Basic and acidic residues" evidence="2">
    <location>
        <begin position="14"/>
        <end position="24"/>
    </location>
</feature>
<organism evidence="4 5">
    <name type="scientific">Microbacterium horticulturae</name>
    <dbReference type="NCBI Taxonomy" id="3028316"/>
    <lineage>
        <taxon>Bacteria</taxon>
        <taxon>Bacillati</taxon>
        <taxon>Actinomycetota</taxon>
        <taxon>Actinomycetes</taxon>
        <taxon>Micrococcales</taxon>
        <taxon>Microbacteriaceae</taxon>
        <taxon>Microbacterium</taxon>
    </lineage>
</organism>
<dbReference type="SUPFAM" id="SSF52540">
    <property type="entry name" value="P-loop containing nucleoside triphosphate hydrolases"/>
    <property type="match status" value="1"/>
</dbReference>
<dbReference type="PROSITE" id="PS00662">
    <property type="entry name" value="T2SP_E"/>
    <property type="match status" value="1"/>
</dbReference>